<gene>
    <name evidence="5" type="ORF">FC093_01100</name>
</gene>
<evidence type="ECO:0000256" key="1">
    <source>
        <dbReference type="ARBA" id="ARBA00007261"/>
    </source>
</evidence>
<dbReference type="Pfam" id="PF00675">
    <property type="entry name" value="Peptidase_M16"/>
    <property type="match status" value="1"/>
</dbReference>
<feature type="domain" description="Peptidase M16 N-terminal" evidence="3">
    <location>
        <begin position="39"/>
        <end position="175"/>
    </location>
</feature>
<sequence>MFNRILLTACICLYFFSTFAQPKVPEHVFYQKLENGLEVLVLEDHTIPFTTIEIACKNGSFTETPDFNGLSHLYEHLFFKSNKDYKTQDDYLKEISDLNIEFNGRTREEVVTYYFTLPKANTEKGMQFMNAAIRYPVFKKKDMQKENSTVDAEFQRQESSPYYMLIDTLDHMLWGSNYSRKNMIGNHNIILTATPEKMETIQNRYYYPNNCLLVVAGDVEHTEIFTEAKGIFGSWKPSERDPFTKWPIPEVTPLQQNKFVVIESELAQMPLLLFRWQGPDTRHDLQATYTADVFSYILNQRLSKLTAALEDKGLATNIGVNYYSQKYTGPITLSLTPNPHKIKECYEAIQKEIAQWDDDSYITDQQIERAKKILYITQVEEREEVQSYADLLCFWWASASIEYYTFYRENLNKVSRQDIKDYVRKYIKGKPFCAGLIVPQGADMNAANNFYSSK</sequence>
<dbReference type="Gene3D" id="3.30.830.10">
    <property type="entry name" value="Metalloenzyme, LuxS/M16 peptidase-like"/>
    <property type="match status" value="2"/>
</dbReference>
<evidence type="ECO:0000259" key="4">
    <source>
        <dbReference type="Pfam" id="PF05193"/>
    </source>
</evidence>
<dbReference type="Proteomes" id="UP000305848">
    <property type="component" value="Unassembled WGS sequence"/>
</dbReference>
<dbReference type="GO" id="GO:0046872">
    <property type="term" value="F:metal ion binding"/>
    <property type="evidence" value="ECO:0007669"/>
    <property type="project" value="InterPro"/>
</dbReference>
<evidence type="ECO:0000256" key="2">
    <source>
        <dbReference type="SAM" id="SignalP"/>
    </source>
</evidence>
<dbReference type="PANTHER" id="PTHR11851">
    <property type="entry name" value="METALLOPROTEASE"/>
    <property type="match status" value="1"/>
</dbReference>
<organism evidence="5 6">
    <name type="scientific">Ilyomonas limi</name>
    <dbReference type="NCBI Taxonomy" id="2575867"/>
    <lineage>
        <taxon>Bacteria</taxon>
        <taxon>Pseudomonadati</taxon>
        <taxon>Bacteroidota</taxon>
        <taxon>Chitinophagia</taxon>
        <taxon>Chitinophagales</taxon>
        <taxon>Chitinophagaceae</taxon>
        <taxon>Ilyomonas</taxon>
    </lineage>
</organism>
<dbReference type="RefSeq" id="WP_137259891.1">
    <property type="nucleotide sequence ID" value="NZ_SZQL01000001.1"/>
</dbReference>
<dbReference type="InterPro" id="IPR011249">
    <property type="entry name" value="Metalloenz_LuxS/M16"/>
</dbReference>
<feature type="domain" description="Peptidase M16 C-terminal" evidence="4">
    <location>
        <begin position="193"/>
        <end position="374"/>
    </location>
</feature>
<dbReference type="AlphaFoldDB" id="A0A4U3L8M1"/>
<comment type="caution">
    <text evidence="5">The sequence shown here is derived from an EMBL/GenBank/DDBJ whole genome shotgun (WGS) entry which is preliminary data.</text>
</comment>
<dbReference type="InterPro" id="IPR050361">
    <property type="entry name" value="MPP/UQCRC_Complex"/>
</dbReference>
<name>A0A4U3L8M1_9BACT</name>
<protein>
    <submittedName>
        <fullName evidence="5">Insulinase family protein</fullName>
    </submittedName>
</protein>
<reference evidence="5 6" key="1">
    <citation type="submission" date="2019-05" db="EMBL/GenBank/DDBJ databases">
        <title>Panacibacter sp. strain 17mud1-8 Genome sequencing and assembly.</title>
        <authorList>
            <person name="Chhetri G."/>
        </authorList>
    </citation>
    <scope>NUCLEOTIDE SEQUENCE [LARGE SCALE GENOMIC DNA]</scope>
    <source>
        <strain evidence="5 6">17mud1-8</strain>
    </source>
</reference>
<evidence type="ECO:0000313" key="5">
    <source>
        <dbReference type="EMBL" id="TKK71651.1"/>
    </source>
</evidence>
<accession>A0A4U3L8M1</accession>
<comment type="similarity">
    <text evidence="1">Belongs to the peptidase M16 family.</text>
</comment>
<dbReference type="EMBL" id="SZQL01000001">
    <property type="protein sequence ID" value="TKK71651.1"/>
    <property type="molecule type" value="Genomic_DNA"/>
</dbReference>
<evidence type="ECO:0000313" key="6">
    <source>
        <dbReference type="Proteomes" id="UP000305848"/>
    </source>
</evidence>
<evidence type="ECO:0000259" key="3">
    <source>
        <dbReference type="Pfam" id="PF00675"/>
    </source>
</evidence>
<feature type="signal peptide" evidence="2">
    <location>
        <begin position="1"/>
        <end position="20"/>
    </location>
</feature>
<dbReference type="OrthoDB" id="9811314at2"/>
<keyword evidence="6" id="KW-1185">Reference proteome</keyword>
<proteinExistence type="inferred from homology"/>
<dbReference type="InterPro" id="IPR011765">
    <property type="entry name" value="Pept_M16_N"/>
</dbReference>
<dbReference type="InterPro" id="IPR007863">
    <property type="entry name" value="Peptidase_M16_C"/>
</dbReference>
<dbReference type="Pfam" id="PF05193">
    <property type="entry name" value="Peptidase_M16_C"/>
    <property type="match status" value="1"/>
</dbReference>
<dbReference type="PANTHER" id="PTHR11851:SF49">
    <property type="entry name" value="MITOCHONDRIAL-PROCESSING PEPTIDASE SUBUNIT ALPHA"/>
    <property type="match status" value="1"/>
</dbReference>
<feature type="chain" id="PRO_5020727535" evidence="2">
    <location>
        <begin position="21"/>
        <end position="454"/>
    </location>
</feature>
<dbReference type="SUPFAM" id="SSF63411">
    <property type="entry name" value="LuxS/MPP-like metallohydrolase"/>
    <property type="match status" value="2"/>
</dbReference>
<keyword evidence="2" id="KW-0732">Signal</keyword>